<dbReference type="AlphaFoldDB" id="A0A5B7CS15"/>
<name>A0A5B7CS15_PORTR</name>
<organism evidence="2 3">
    <name type="scientific">Portunus trituberculatus</name>
    <name type="common">Swimming crab</name>
    <name type="synonym">Neptunus trituberculatus</name>
    <dbReference type="NCBI Taxonomy" id="210409"/>
    <lineage>
        <taxon>Eukaryota</taxon>
        <taxon>Metazoa</taxon>
        <taxon>Ecdysozoa</taxon>
        <taxon>Arthropoda</taxon>
        <taxon>Crustacea</taxon>
        <taxon>Multicrustacea</taxon>
        <taxon>Malacostraca</taxon>
        <taxon>Eumalacostraca</taxon>
        <taxon>Eucarida</taxon>
        <taxon>Decapoda</taxon>
        <taxon>Pleocyemata</taxon>
        <taxon>Brachyura</taxon>
        <taxon>Eubrachyura</taxon>
        <taxon>Portunoidea</taxon>
        <taxon>Portunidae</taxon>
        <taxon>Portuninae</taxon>
        <taxon>Portunus</taxon>
    </lineage>
</organism>
<keyword evidence="3" id="KW-1185">Reference proteome</keyword>
<dbReference type="EMBL" id="VSRR010000185">
    <property type="protein sequence ID" value="MPC11868.1"/>
    <property type="molecule type" value="Genomic_DNA"/>
</dbReference>
<reference evidence="2 3" key="1">
    <citation type="submission" date="2019-05" db="EMBL/GenBank/DDBJ databases">
        <title>Another draft genome of Portunus trituberculatus and its Hox gene families provides insights of decapod evolution.</title>
        <authorList>
            <person name="Jeong J.-H."/>
            <person name="Song I."/>
            <person name="Kim S."/>
            <person name="Choi T."/>
            <person name="Kim D."/>
            <person name="Ryu S."/>
            <person name="Kim W."/>
        </authorList>
    </citation>
    <scope>NUCLEOTIDE SEQUENCE [LARGE SCALE GENOMIC DNA]</scope>
    <source>
        <tissue evidence="2">Muscle</tissue>
    </source>
</reference>
<feature type="region of interest" description="Disordered" evidence="1">
    <location>
        <begin position="54"/>
        <end position="80"/>
    </location>
</feature>
<protein>
    <submittedName>
        <fullName evidence="2">Uncharacterized protein</fullName>
    </submittedName>
</protein>
<evidence type="ECO:0000256" key="1">
    <source>
        <dbReference type="SAM" id="MobiDB-lite"/>
    </source>
</evidence>
<evidence type="ECO:0000313" key="3">
    <source>
        <dbReference type="Proteomes" id="UP000324222"/>
    </source>
</evidence>
<comment type="caution">
    <text evidence="2">The sequence shown here is derived from an EMBL/GenBank/DDBJ whole genome shotgun (WGS) entry which is preliminary data.</text>
</comment>
<sequence length="97" mass="10249">MVSDGVPDSLRGCGVGWSVCGKATPLPRPVLLLVSGCSTLLLYDLFASFLNTPPMPPPTTGLSHPVPNPTTPSGCHPHFHHRQGEALEYETSSSLVL</sequence>
<evidence type="ECO:0000313" key="2">
    <source>
        <dbReference type="EMBL" id="MPC11868.1"/>
    </source>
</evidence>
<gene>
    <name evidence="2" type="ORF">E2C01_004543</name>
</gene>
<accession>A0A5B7CS15</accession>
<dbReference type="Proteomes" id="UP000324222">
    <property type="component" value="Unassembled WGS sequence"/>
</dbReference>
<proteinExistence type="predicted"/>